<dbReference type="PANTHER" id="PTHR24012">
    <property type="entry name" value="RNA BINDING PROTEIN"/>
    <property type="match status" value="1"/>
</dbReference>
<dbReference type="InterPro" id="IPR000504">
    <property type="entry name" value="RRM_dom"/>
</dbReference>
<keyword evidence="7" id="KW-1185">Reference proteome</keyword>
<keyword evidence="1" id="KW-0677">Repeat</keyword>
<reference evidence="6 7" key="1">
    <citation type="journal article" date="2020" name="ISME J.">
        <title>Uncovering the hidden diversity of litter-decomposition mechanisms in mushroom-forming fungi.</title>
        <authorList>
            <person name="Floudas D."/>
            <person name="Bentzer J."/>
            <person name="Ahren D."/>
            <person name="Johansson T."/>
            <person name="Persson P."/>
            <person name="Tunlid A."/>
        </authorList>
    </citation>
    <scope>NUCLEOTIDE SEQUENCE [LARGE SCALE GENOMIC DNA]</scope>
    <source>
        <strain evidence="6 7">CBS 661.87</strain>
    </source>
</reference>
<evidence type="ECO:0000256" key="3">
    <source>
        <dbReference type="PROSITE-ProRule" id="PRU00176"/>
    </source>
</evidence>
<protein>
    <recommendedName>
        <fullName evidence="5">RRM domain-containing protein</fullName>
    </recommendedName>
</protein>
<dbReference type="SUPFAM" id="SSF54928">
    <property type="entry name" value="RNA-binding domain, RBD"/>
    <property type="match status" value="2"/>
</dbReference>
<accession>A0A8H5HDS8</accession>
<dbReference type="InterPro" id="IPR035979">
    <property type="entry name" value="RBD_domain_sf"/>
</dbReference>
<evidence type="ECO:0000313" key="7">
    <source>
        <dbReference type="Proteomes" id="UP000565441"/>
    </source>
</evidence>
<keyword evidence="2 3" id="KW-0694">RNA-binding</keyword>
<evidence type="ECO:0000259" key="5">
    <source>
        <dbReference type="PROSITE" id="PS50102"/>
    </source>
</evidence>
<dbReference type="PROSITE" id="PS50102">
    <property type="entry name" value="RRM"/>
    <property type="match status" value="1"/>
</dbReference>
<dbReference type="GO" id="GO:0003723">
    <property type="term" value="F:RNA binding"/>
    <property type="evidence" value="ECO:0007669"/>
    <property type="project" value="UniProtKB-UniRule"/>
</dbReference>
<dbReference type="Gene3D" id="3.30.70.330">
    <property type="match status" value="3"/>
</dbReference>
<evidence type="ECO:0000256" key="4">
    <source>
        <dbReference type="SAM" id="Coils"/>
    </source>
</evidence>
<dbReference type="AlphaFoldDB" id="A0A8H5HDS8"/>
<keyword evidence="4" id="KW-0175">Coiled coil</keyword>
<evidence type="ECO:0000313" key="6">
    <source>
        <dbReference type="EMBL" id="KAF5381676.1"/>
    </source>
</evidence>
<dbReference type="Pfam" id="PF00076">
    <property type="entry name" value="RRM_1"/>
    <property type="match status" value="2"/>
</dbReference>
<sequence>MGDRNSAHSFIAEPSLFARNLPFNIEYFHLSQMFKDFSFTRISLTESYQRLRSDTNENWIRLRREPGSQSGQIDFPDTAKAEKALAILNGRLIPGILPPASLRLSTTPDAASPALNATGNPRFVKLLPPNTTEIELYELIRPFGALIAARVDERLGGIVRFWTEGEARAAERAVSSTFSETTRITLQAYDPCILFCMNLSRDVDAAILRDHFHDCGSITSARVVYESNGQSRGYGFVSFFAPEEASYAINRHDGAIWRSNTLILRHYEPELTSEVREEEHVRPKASELPLDDAAHYQGPDTSTIGQTVSLETHLADVAALKDQTREEREIHQSTKRKLERMKQKREEAEGAANAAEAALNELKSHCESLSGRHKCAMDDLNAKMDAIRDDRNIFKSLLEKAKADRAQTFAQLQAQEQRLKDMALQEAWTNATIAEDERCRERDARLCTWDSAAARARFRLLLDEFETAKFSKLERPLTFGSIPWPILDNPLSPSSSSRGEAVTWVKVEAFFADVKRTCSAEEYRKLVGRAHHMFHPDKWKSRGILDTVRDPDLRKALESSGTIVAQAISPLRSRRTTEDDITF</sequence>
<dbReference type="Proteomes" id="UP000565441">
    <property type="component" value="Unassembled WGS sequence"/>
</dbReference>
<feature type="domain" description="RRM" evidence="5">
    <location>
        <begin position="192"/>
        <end position="269"/>
    </location>
</feature>
<dbReference type="SMART" id="SM00360">
    <property type="entry name" value="RRM"/>
    <property type="match status" value="2"/>
</dbReference>
<dbReference type="EMBL" id="JAACJP010000010">
    <property type="protein sequence ID" value="KAF5381676.1"/>
    <property type="molecule type" value="Genomic_DNA"/>
</dbReference>
<proteinExistence type="predicted"/>
<dbReference type="OrthoDB" id="3265210at2759"/>
<comment type="caution">
    <text evidence="6">The sequence shown here is derived from an EMBL/GenBank/DDBJ whole genome shotgun (WGS) entry which is preliminary data.</text>
</comment>
<gene>
    <name evidence="6" type="ORF">D9615_005569</name>
</gene>
<feature type="coiled-coil region" evidence="4">
    <location>
        <begin position="321"/>
        <end position="372"/>
    </location>
</feature>
<evidence type="ECO:0000256" key="2">
    <source>
        <dbReference type="ARBA" id="ARBA00022884"/>
    </source>
</evidence>
<evidence type="ECO:0000256" key="1">
    <source>
        <dbReference type="ARBA" id="ARBA00022737"/>
    </source>
</evidence>
<organism evidence="6 7">
    <name type="scientific">Tricholomella constricta</name>
    <dbReference type="NCBI Taxonomy" id="117010"/>
    <lineage>
        <taxon>Eukaryota</taxon>
        <taxon>Fungi</taxon>
        <taxon>Dikarya</taxon>
        <taxon>Basidiomycota</taxon>
        <taxon>Agaricomycotina</taxon>
        <taxon>Agaricomycetes</taxon>
        <taxon>Agaricomycetidae</taxon>
        <taxon>Agaricales</taxon>
        <taxon>Tricholomatineae</taxon>
        <taxon>Lyophyllaceae</taxon>
        <taxon>Tricholomella</taxon>
    </lineage>
</organism>
<name>A0A8H5HDS8_9AGAR</name>
<dbReference type="InterPro" id="IPR012677">
    <property type="entry name" value="Nucleotide-bd_a/b_plait_sf"/>
</dbReference>